<gene>
    <name evidence="1" type="ORF">LCGC14_1692470</name>
</gene>
<proteinExistence type="predicted"/>
<sequence>MITTRAKRGGQCPLCHEPWEVGDRIARLKVPVKVHGWYDYGKMKGEQWESYAWWAHPACVEKHEVENEE</sequence>
<evidence type="ECO:0000313" key="1">
    <source>
        <dbReference type="EMBL" id="KKM15785.1"/>
    </source>
</evidence>
<organism evidence="1">
    <name type="scientific">marine sediment metagenome</name>
    <dbReference type="NCBI Taxonomy" id="412755"/>
    <lineage>
        <taxon>unclassified sequences</taxon>
        <taxon>metagenomes</taxon>
        <taxon>ecological metagenomes</taxon>
    </lineage>
</organism>
<comment type="caution">
    <text evidence="1">The sequence shown here is derived from an EMBL/GenBank/DDBJ whole genome shotgun (WGS) entry which is preliminary data.</text>
</comment>
<dbReference type="EMBL" id="LAZR01014824">
    <property type="protein sequence ID" value="KKM15785.1"/>
    <property type="molecule type" value="Genomic_DNA"/>
</dbReference>
<reference evidence="1" key="1">
    <citation type="journal article" date="2015" name="Nature">
        <title>Complex archaea that bridge the gap between prokaryotes and eukaryotes.</title>
        <authorList>
            <person name="Spang A."/>
            <person name="Saw J.H."/>
            <person name="Jorgensen S.L."/>
            <person name="Zaremba-Niedzwiedzka K."/>
            <person name="Martijn J."/>
            <person name="Lind A.E."/>
            <person name="van Eijk R."/>
            <person name="Schleper C."/>
            <person name="Guy L."/>
            <person name="Ettema T.J."/>
        </authorList>
    </citation>
    <scope>NUCLEOTIDE SEQUENCE</scope>
</reference>
<accession>A0A0F9KKG5</accession>
<dbReference type="AlphaFoldDB" id="A0A0F9KKG5"/>
<name>A0A0F9KKG5_9ZZZZ</name>
<protein>
    <submittedName>
        <fullName evidence="1">Uncharacterized protein</fullName>
    </submittedName>
</protein>